<name>A0A8S9WU90_APOLU</name>
<comment type="similarity">
    <text evidence="2">Belongs to the G-protein coupled receptor 1 family.</text>
</comment>
<dbReference type="AlphaFoldDB" id="A0A8S9WU90"/>
<dbReference type="Proteomes" id="UP000466442">
    <property type="component" value="Unassembled WGS sequence"/>
</dbReference>
<dbReference type="InterPro" id="IPR000276">
    <property type="entry name" value="GPCR_Rhodpsn"/>
</dbReference>
<dbReference type="EMBL" id="WIXP02000015">
    <property type="protein sequence ID" value="KAF6199396.1"/>
    <property type="molecule type" value="Genomic_DNA"/>
</dbReference>
<feature type="transmembrane region" description="Helical" evidence="6">
    <location>
        <begin position="262"/>
        <end position="285"/>
    </location>
</feature>
<evidence type="ECO:0000256" key="6">
    <source>
        <dbReference type="SAM" id="Phobius"/>
    </source>
</evidence>
<feature type="transmembrane region" description="Helical" evidence="6">
    <location>
        <begin position="313"/>
        <end position="333"/>
    </location>
</feature>
<gene>
    <name evidence="8" type="ORF">GE061_007422</name>
</gene>
<dbReference type="PANTHER" id="PTHR46641">
    <property type="entry name" value="FMRFAMIDE RECEPTOR-RELATED"/>
    <property type="match status" value="1"/>
</dbReference>
<keyword evidence="4 6" id="KW-1133">Transmembrane helix</keyword>
<dbReference type="GO" id="GO:0016020">
    <property type="term" value="C:membrane"/>
    <property type="evidence" value="ECO:0007669"/>
    <property type="project" value="UniProtKB-SubCell"/>
</dbReference>
<protein>
    <recommendedName>
        <fullName evidence="7">G-protein coupled receptors family 1 profile domain-containing protein</fullName>
    </recommendedName>
</protein>
<dbReference type="PANTHER" id="PTHR46641:SF2">
    <property type="entry name" value="FMRFAMIDE RECEPTOR"/>
    <property type="match status" value="1"/>
</dbReference>
<keyword evidence="5 6" id="KW-0472">Membrane</keyword>
<sequence length="406" mass="47281">MDKIVSRRKFVRAFFTELASKITEPGPEGDVTEFRVKMDSLKEKCQVLADLDAAVFESLVSADVEPQENEVVEEMEVAQSYQDRFAVTLFGLAGNILSMIIWSRPHLKSTSSVVLVALAVSDTLVILNSIWLELAINYSLLKQYRGLPGFDKYVIYIHNYYMQWSFILSEVVYRMAATASLYLTVIITLERYICICHPFWFEEWCSYSRICKSVAATIVFSIAYRMSNFWEARVIRVRVIHEGKITPIYIRELTEYVYLRYIHVWTFIFVDYLLPLTFIVVLNTITTIKLRRMNKIRHEISDERKNENKLTMMMLYVVLEFLVCTSMSGFISLETIFPRAEPRSGSEKLLLRQLGDSFNTLNSSVNIATYFSSWQPFRRSFMKMCCGKTRSSRNHQQTIDLQDITT</sequence>
<evidence type="ECO:0000259" key="7">
    <source>
        <dbReference type="PROSITE" id="PS50262"/>
    </source>
</evidence>
<keyword evidence="3 6" id="KW-0812">Transmembrane</keyword>
<dbReference type="GO" id="GO:0004930">
    <property type="term" value="F:G protein-coupled receptor activity"/>
    <property type="evidence" value="ECO:0007669"/>
    <property type="project" value="InterPro"/>
</dbReference>
<dbReference type="Pfam" id="PF00001">
    <property type="entry name" value="7tm_1"/>
    <property type="match status" value="1"/>
</dbReference>
<dbReference type="PRINTS" id="PR00237">
    <property type="entry name" value="GPCRRHODOPSN"/>
</dbReference>
<feature type="domain" description="G-protein coupled receptors family 1 profile" evidence="7">
    <location>
        <begin position="94"/>
        <end position="370"/>
    </location>
</feature>
<evidence type="ECO:0000256" key="5">
    <source>
        <dbReference type="ARBA" id="ARBA00023136"/>
    </source>
</evidence>
<evidence type="ECO:0000256" key="3">
    <source>
        <dbReference type="ARBA" id="ARBA00022692"/>
    </source>
</evidence>
<dbReference type="PROSITE" id="PS50262">
    <property type="entry name" value="G_PROTEIN_RECEP_F1_2"/>
    <property type="match status" value="1"/>
</dbReference>
<feature type="transmembrane region" description="Helical" evidence="6">
    <location>
        <begin position="85"/>
        <end position="102"/>
    </location>
</feature>
<evidence type="ECO:0000313" key="9">
    <source>
        <dbReference type="Proteomes" id="UP000466442"/>
    </source>
</evidence>
<dbReference type="CDD" id="cd14978">
    <property type="entry name" value="7tmA_FMRFamide_R-like"/>
    <property type="match status" value="1"/>
</dbReference>
<dbReference type="OrthoDB" id="10011262at2759"/>
<comment type="caution">
    <text evidence="8">The sequence shown here is derived from an EMBL/GenBank/DDBJ whole genome shotgun (WGS) entry which is preliminary data.</text>
</comment>
<evidence type="ECO:0000256" key="1">
    <source>
        <dbReference type="ARBA" id="ARBA00004370"/>
    </source>
</evidence>
<feature type="transmembrane region" description="Helical" evidence="6">
    <location>
        <begin position="179"/>
        <end position="201"/>
    </location>
</feature>
<organism evidence="8 9">
    <name type="scientific">Apolygus lucorum</name>
    <name type="common">Small green plant bug</name>
    <name type="synonym">Lygocoris lucorum</name>
    <dbReference type="NCBI Taxonomy" id="248454"/>
    <lineage>
        <taxon>Eukaryota</taxon>
        <taxon>Metazoa</taxon>
        <taxon>Ecdysozoa</taxon>
        <taxon>Arthropoda</taxon>
        <taxon>Hexapoda</taxon>
        <taxon>Insecta</taxon>
        <taxon>Pterygota</taxon>
        <taxon>Neoptera</taxon>
        <taxon>Paraneoptera</taxon>
        <taxon>Hemiptera</taxon>
        <taxon>Heteroptera</taxon>
        <taxon>Panheteroptera</taxon>
        <taxon>Cimicomorpha</taxon>
        <taxon>Miridae</taxon>
        <taxon>Mirini</taxon>
        <taxon>Apolygus</taxon>
    </lineage>
</organism>
<dbReference type="SUPFAM" id="SSF81321">
    <property type="entry name" value="Family A G protein-coupled receptor-like"/>
    <property type="match status" value="1"/>
</dbReference>
<dbReference type="InterPro" id="IPR052954">
    <property type="entry name" value="GPCR-Ligand_Int"/>
</dbReference>
<comment type="subcellular location">
    <subcellularLocation>
        <location evidence="1">Membrane</location>
    </subcellularLocation>
</comment>
<accession>A0A8S9WU90</accession>
<feature type="transmembrane region" description="Helical" evidence="6">
    <location>
        <begin position="114"/>
        <end position="141"/>
    </location>
</feature>
<reference evidence="8" key="1">
    <citation type="journal article" date="2021" name="Mol. Ecol. Resour.">
        <title>Apolygus lucorum genome provides insights into omnivorousness and mesophyll feeding.</title>
        <authorList>
            <person name="Liu Y."/>
            <person name="Liu H."/>
            <person name="Wang H."/>
            <person name="Huang T."/>
            <person name="Liu B."/>
            <person name="Yang B."/>
            <person name="Yin L."/>
            <person name="Li B."/>
            <person name="Zhang Y."/>
            <person name="Zhang S."/>
            <person name="Jiang F."/>
            <person name="Zhang X."/>
            <person name="Ren Y."/>
            <person name="Wang B."/>
            <person name="Wang S."/>
            <person name="Lu Y."/>
            <person name="Wu K."/>
            <person name="Fan W."/>
            <person name="Wang G."/>
        </authorList>
    </citation>
    <scope>NUCLEOTIDE SEQUENCE</scope>
    <source>
        <strain evidence="8">12Hb</strain>
    </source>
</reference>
<dbReference type="Gene3D" id="1.20.1070.10">
    <property type="entry name" value="Rhodopsin 7-helix transmembrane proteins"/>
    <property type="match status" value="1"/>
</dbReference>
<evidence type="ECO:0000256" key="2">
    <source>
        <dbReference type="ARBA" id="ARBA00010663"/>
    </source>
</evidence>
<dbReference type="InterPro" id="IPR017452">
    <property type="entry name" value="GPCR_Rhodpsn_7TM"/>
</dbReference>
<evidence type="ECO:0000313" key="8">
    <source>
        <dbReference type="EMBL" id="KAF6199396.1"/>
    </source>
</evidence>
<evidence type="ECO:0000256" key="4">
    <source>
        <dbReference type="ARBA" id="ARBA00022989"/>
    </source>
</evidence>
<keyword evidence="9" id="KW-1185">Reference proteome</keyword>
<proteinExistence type="inferred from homology"/>